<dbReference type="RefSeq" id="WP_187975283.1">
    <property type="nucleotide sequence ID" value="NZ_CP046884.1"/>
</dbReference>
<name>A0A7H0SMQ2_9CORY</name>
<gene>
    <name evidence="1" type="ORF">GP475_03540</name>
</gene>
<dbReference type="InterPro" id="IPR052552">
    <property type="entry name" value="YeaO-like"/>
</dbReference>
<protein>
    <submittedName>
        <fullName evidence="1">DUF488 family protein</fullName>
    </submittedName>
</protein>
<dbReference type="KEGG" id="cpoy:GP475_03540"/>
<keyword evidence="2" id="KW-1185">Reference proteome</keyword>
<sequence length="130" mass="15004">MLLLPRIKVVKVHDYLKDRSLAEGTTVLVDRLWPRGVKKSELHLDCWLKEVAPSPELRAWFHHDPEKFSEFSQKYRVELAALADGGDDDTRILMELVEKSPITMLYAARDRSVNHAHVLAQWLAEQCARS</sequence>
<accession>A0A7H0SMQ2</accession>
<dbReference type="Pfam" id="PF22752">
    <property type="entry name" value="DUF488-N3i"/>
    <property type="match status" value="1"/>
</dbReference>
<dbReference type="PANTHER" id="PTHR36849:SF1">
    <property type="entry name" value="CYTOPLASMIC PROTEIN"/>
    <property type="match status" value="1"/>
</dbReference>
<evidence type="ECO:0000313" key="1">
    <source>
        <dbReference type="EMBL" id="QNQ89827.1"/>
    </source>
</evidence>
<organism evidence="1 2">
    <name type="scientific">Corynebacterium poyangense</name>
    <dbReference type="NCBI Taxonomy" id="2684405"/>
    <lineage>
        <taxon>Bacteria</taxon>
        <taxon>Bacillati</taxon>
        <taxon>Actinomycetota</taxon>
        <taxon>Actinomycetes</taxon>
        <taxon>Mycobacteriales</taxon>
        <taxon>Corynebacteriaceae</taxon>
        <taxon>Corynebacterium</taxon>
    </lineage>
</organism>
<evidence type="ECO:0000313" key="2">
    <source>
        <dbReference type="Proteomes" id="UP000516320"/>
    </source>
</evidence>
<dbReference type="PANTHER" id="PTHR36849">
    <property type="entry name" value="CYTOPLASMIC PROTEIN-RELATED"/>
    <property type="match status" value="1"/>
</dbReference>
<dbReference type="EMBL" id="CP046884">
    <property type="protein sequence ID" value="QNQ89827.1"/>
    <property type="molecule type" value="Genomic_DNA"/>
</dbReference>
<proteinExistence type="predicted"/>
<reference evidence="1 2" key="1">
    <citation type="submission" date="2019-12" db="EMBL/GenBank/DDBJ databases">
        <title>Corynebacterium sp. nov., isolated from feces of the Anser Albifrons in China.</title>
        <authorList>
            <person name="Liu Q."/>
        </authorList>
    </citation>
    <scope>NUCLEOTIDE SEQUENCE [LARGE SCALE GENOMIC DNA]</scope>
    <source>
        <strain evidence="1 2">4H37-19</strain>
    </source>
</reference>
<dbReference type="AlphaFoldDB" id="A0A7H0SMQ2"/>
<dbReference type="Proteomes" id="UP000516320">
    <property type="component" value="Chromosome"/>
</dbReference>